<dbReference type="CDD" id="cd00009">
    <property type="entry name" value="AAA"/>
    <property type="match status" value="1"/>
</dbReference>
<dbReference type="Proteomes" id="UP000177987">
    <property type="component" value="Unassembled WGS sequence"/>
</dbReference>
<feature type="region of interest" description="Disordered" evidence="3">
    <location>
        <begin position="1"/>
        <end position="46"/>
    </location>
</feature>
<reference evidence="5 6" key="1">
    <citation type="journal article" date="2016" name="Nat. Commun.">
        <title>Thousands of microbial genomes shed light on interconnected biogeochemical processes in an aquifer system.</title>
        <authorList>
            <person name="Anantharaman K."/>
            <person name="Brown C.T."/>
            <person name="Hug L.A."/>
            <person name="Sharon I."/>
            <person name="Castelle C.J."/>
            <person name="Probst A.J."/>
            <person name="Thomas B.C."/>
            <person name="Singh A."/>
            <person name="Wilkins M.J."/>
            <person name="Karaoz U."/>
            <person name="Brodie E.L."/>
            <person name="Williams K.H."/>
            <person name="Hubbard S.S."/>
            <person name="Banfield J.F."/>
        </authorList>
    </citation>
    <scope>NUCLEOTIDE SEQUENCE [LARGE SCALE GENOMIC DNA]</scope>
</reference>
<dbReference type="STRING" id="1802727.A2937_01815"/>
<dbReference type="PANTHER" id="PTHR48103">
    <property type="entry name" value="MIDASIN-RELATED"/>
    <property type="match status" value="1"/>
</dbReference>
<accession>A0A1G2SG67</accession>
<dbReference type="PANTHER" id="PTHR48103:SF2">
    <property type="entry name" value="MIDASIN"/>
    <property type="match status" value="1"/>
</dbReference>
<protein>
    <recommendedName>
        <fullName evidence="4">AAA+ ATPase domain-containing protein</fullName>
    </recommendedName>
</protein>
<dbReference type="Gene3D" id="3.40.50.300">
    <property type="entry name" value="P-loop containing nucleotide triphosphate hydrolases"/>
    <property type="match status" value="1"/>
</dbReference>
<dbReference type="InterPro" id="IPR003593">
    <property type="entry name" value="AAA+_ATPase"/>
</dbReference>
<proteinExistence type="predicted"/>
<comment type="caution">
    <text evidence="5">The sequence shown here is derived from an EMBL/GenBank/DDBJ whole genome shotgun (WGS) entry which is preliminary data.</text>
</comment>
<feature type="compositionally biased region" description="Basic and acidic residues" evidence="3">
    <location>
        <begin position="9"/>
        <end position="21"/>
    </location>
</feature>
<gene>
    <name evidence="5" type="ORF">A2937_01815</name>
</gene>
<feature type="compositionally biased region" description="Basic and acidic residues" evidence="3">
    <location>
        <begin position="531"/>
        <end position="545"/>
    </location>
</feature>
<organism evidence="5 6">
    <name type="scientific">Candidatus Yonathbacteria bacterium RIFCSPLOWO2_01_FULL_47_33b</name>
    <dbReference type="NCBI Taxonomy" id="1802727"/>
    <lineage>
        <taxon>Bacteria</taxon>
        <taxon>Candidatus Yonathiibacteriota</taxon>
    </lineage>
</organism>
<dbReference type="AlphaFoldDB" id="A0A1G2SG67"/>
<dbReference type="Pfam" id="PF07728">
    <property type="entry name" value="AAA_5"/>
    <property type="match status" value="1"/>
</dbReference>
<keyword evidence="2" id="KW-0067">ATP-binding</keyword>
<dbReference type="GO" id="GO:0005524">
    <property type="term" value="F:ATP binding"/>
    <property type="evidence" value="ECO:0007669"/>
    <property type="project" value="UniProtKB-KW"/>
</dbReference>
<name>A0A1G2SG67_9BACT</name>
<evidence type="ECO:0000256" key="2">
    <source>
        <dbReference type="ARBA" id="ARBA00022840"/>
    </source>
</evidence>
<feature type="domain" description="AAA+ ATPase" evidence="4">
    <location>
        <begin position="193"/>
        <end position="360"/>
    </location>
</feature>
<evidence type="ECO:0000313" key="6">
    <source>
        <dbReference type="Proteomes" id="UP000177987"/>
    </source>
</evidence>
<feature type="region of interest" description="Disordered" evidence="3">
    <location>
        <begin position="529"/>
        <end position="553"/>
    </location>
</feature>
<keyword evidence="1" id="KW-0547">Nucleotide-binding</keyword>
<dbReference type="SMART" id="SM00382">
    <property type="entry name" value="AAA"/>
    <property type="match status" value="1"/>
</dbReference>
<dbReference type="EMBL" id="MHUW01000013">
    <property type="protein sequence ID" value="OHA83788.1"/>
    <property type="molecule type" value="Genomic_DNA"/>
</dbReference>
<sequence>MEQLPQRLSVEELHDLSDEKKHTRGALSDLSAEKMPQEMSEDLSEEPRGILETLKEKSQGLIESYGGISKVKEALRERHSFDVLSAHFEKDAVQNLKEHTEAKEVYDTLAIKQIKRNVSLGGSSPVAQNILNRYQEGAQHEEEALKTIQENEPILARAHELLSYQEGLSKEGHICPLPSTVGYIKSIEERMITGKPVFLHGATGTGKTSLARYATKELTGKDAEMVYCSPQFREQQVWSTTGLRATEDGKGVETVVIYGPLARAMREGKAIIFDEFTTLPKEQMAFIKGVFGVKIGDKITVPGNGEIAVQNGFQMIFTANLKSEKNQERSDLPPEMASEFEQNNMEIGYASTEEMYDTILARLIDRKGNLTLSYEDLQDTLPKFVSAIKEVQIAYAGILPDDEAKKLGVMEANGRVQGLKKFVMSQRSIEAILERWNVEQTRNADANFRNFLDDALQTGITFKEYPEADRELVAKIFATKGFLRTKSESDLGLKSGSLKGLHSTGQYEEVKKQTLSIKDVATLDPFHTRKSKEQEEAESFVKEEIGTESNPEELESTIARVREAGFLDASFEGKETHRLAIEALPKEEAIEAYRKSGGETYIWAELEKNMPYTTPKAEKLDVILLGFGKSVTSDEALAEMERLGVRPLTYEELIQYGIVNPEAQKKNPHVALGSKHSLGGGPRAPILRVGDGGRGLCALRWGGGWGGGVPFPRCPQVVLWL</sequence>
<dbReference type="GO" id="GO:0016887">
    <property type="term" value="F:ATP hydrolysis activity"/>
    <property type="evidence" value="ECO:0007669"/>
    <property type="project" value="InterPro"/>
</dbReference>
<dbReference type="GO" id="GO:0000027">
    <property type="term" value="P:ribosomal large subunit assembly"/>
    <property type="evidence" value="ECO:0007669"/>
    <property type="project" value="TreeGrafter"/>
</dbReference>
<evidence type="ECO:0000313" key="5">
    <source>
        <dbReference type="EMBL" id="OHA83788.1"/>
    </source>
</evidence>
<dbReference type="InterPro" id="IPR027417">
    <property type="entry name" value="P-loop_NTPase"/>
</dbReference>
<dbReference type="GO" id="GO:0030687">
    <property type="term" value="C:preribosome, large subunit precursor"/>
    <property type="evidence" value="ECO:0007669"/>
    <property type="project" value="TreeGrafter"/>
</dbReference>
<evidence type="ECO:0000256" key="3">
    <source>
        <dbReference type="SAM" id="MobiDB-lite"/>
    </source>
</evidence>
<dbReference type="InterPro" id="IPR011704">
    <property type="entry name" value="ATPase_dyneun-rel_AAA"/>
</dbReference>
<dbReference type="SUPFAM" id="SSF52540">
    <property type="entry name" value="P-loop containing nucleoside triphosphate hydrolases"/>
    <property type="match status" value="1"/>
</dbReference>
<evidence type="ECO:0000256" key="1">
    <source>
        <dbReference type="ARBA" id="ARBA00022741"/>
    </source>
</evidence>
<evidence type="ECO:0000259" key="4">
    <source>
        <dbReference type="SMART" id="SM00382"/>
    </source>
</evidence>